<accession>A0A084W669</accession>
<gene>
    <name evidence="2" type="ORF">ZHAS_00013662</name>
</gene>
<dbReference type="EMBL" id="KE525306">
    <property type="protein sequence ID" value="KFB45713.1"/>
    <property type="molecule type" value="Genomic_DNA"/>
</dbReference>
<sequence>MDGGDHRGHAKPHQPTSPKYAPFRHDGSHDDLWCSFRSFSHPSVRRPIVRSDFRRDSFRTINQAVSLHTPSLLSVGAPLAHSWGLDFCETRFASGLRTSAEKPSLPKKEDAFHLSIRTGLHALTARQTIRPVSGCLSVSFAADITGGRCFKGHKIFIIPTVASRRLPGFFPGFGGI</sequence>
<reference evidence="3" key="2">
    <citation type="submission" date="2020-05" db="UniProtKB">
        <authorList>
            <consortium name="EnsemblMetazoa"/>
        </authorList>
    </citation>
    <scope>IDENTIFICATION</scope>
</reference>
<dbReference type="EnsemblMetazoa" id="ASIC013662-RA">
    <property type="protein sequence ID" value="ASIC013662-PA"/>
    <property type="gene ID" value="ASIC013662"/>
</dbReference>
<evidence type="ECO:0000313" key="2">
    <source>
        <dbReference type="EMBL" id="KFB45713.1"/>
    </source>
</evidence>
<dbReference type="EMBL" id="ATLV01020736">
    <property type="status" value="NOT_ANNOTATED_CDS"/>
    <property type="molecule type" value="Genomic_DNA"/>
</dbReference>
<evidence type="ECO:0000313" key="3">
    <source>
        <dbReference type="EnsemblMetazoa" id="ASIC013662-PA"/>
    </source>
</evidence>
<dbReference type="AlphaFoldDB" id="A0A084W669"/>
<evidence type="ECO:0000256" key="1">
    <source>
        <dbReference type="SAM" id="MobiDB-lite"/>
    </source>
</evidence>
<proteinExistence type="predicted"/>
<dbReference type="Proteomes" id="UP000030765">
    <property type="component" value="Unassembled WGS sequence"/>
</dbReference>
<dbReference type="VEuPathDB" id="VectorBase:ASIC013662"/>
<name>A0A084W669_ANOSI</name>
<protein>
    <submittedName>
        <fullName evidence="2 3">Septum formation inhibitor Maf</fullName>
    </submittedName>
</protein>
<feature type="region of interest" description="Disordered" evidence="1">
    <location>
        <begin position="1"/>
        <end position="23"/>
    </location>
</feature>
<reference evidence="2 4" key="1">
    <citation type="journal article" date="2014" name="BMC Genomics">
        <title>Genome sequence of Anopheles sinensis provides insight into genetics basis of mosquito competence for malaria parasites.</title>
        <authorList>
            <person name="Zhou D."/>
            <person name="Zhang D."/>
            <person name="Ding G."/>
            <person name="Shi L."/>
            <person name="Hou Q."/>
            <person name="Ye Y."/>
            <person name="Xu Y."/>
            <person name="Zhou H."/>
            <person name="Xiong C."/>
            <person name="Li S."/>
            <person name="Yu J."/>
            <person name="Hong S."/>
            <person name="Yu X."/>
            <person name="Zou P."/>
            <person name="Chen C."/>
            <person name="Chang X."/>
            <person name="Wang W."/>
            <person name="Lv Y."/>
            <person name="Sun Y."/>
            <person name="Ma L."/>
            <person name="Shen B."/>
            <person name="Zhu C."/>
        </authorList>
    </citation>
    <scope>NUCLEOTIDE SEQUENCE [LARGE SCALE GENOMIC DNA]</scope>
</reference>
<organism evidence="2">
    <name type="scientific">Anopheles sinensis</name>
    <name type="common">Mosquito</name>
    <dbReference type="NCBI Taxonomy" id="74873"/>
    <lineage>
        <taxon>Eukaryota</taxon>
        <taxon>Metazoa</taxon>
        <taxon>Ecdysozoa</taxon>
        <taxon>Arthropoda</taxon>
        <taxon>Hexapoda</taxon>
        <taxon>Insecta</taxon>
        <taxon>Pterygota</taxon>
        <taxon>Neoptera</taxon>
        <taxon>Endopterygota</taxon>
        <taxon>Diptera</taxon>
        <taxon>Nematocera</taxon>
        <taxon>Culicoidea</taxon>
        <taxon>Culicidae</taxon>
        <taxon>Anophelinae</taxon>
        <taxon>Anopheles</taxon>
    </lineage>
</organism>
<evidence type="ECO:0000313" key="4">
    <source>
        <dbReference type="Proteomes" id="UP000030765"/>
    </source>
</evidence>
<keyword evidence="4" id="KW-1185">Reference proteome</keyword>